<gene>
    <name evidence="18" type="ORF">MBM_04269</name>
</gene>
<feature type="compositionally biased region" description="Low complexity" evidence="16">
    <location>
        <begin position="285"/>
        <end position="300"/>
    </location>
</feature>
<dbReference type="KEGG" id="mbe:MBM_04269"/>
<protein>
    <recommendedName>
        <fullName evidence="5 15">Signal peptidase complex catalytic subunit SEC11</fullName>
        <ecNumber evidence="4 15">3.4.21.89</ecNumber>
    </recommendedName>
</protein>
<dbReference type="Proteomes" id="UP000006753">
    <property type="component" value="Unassembled WGS sequence"/>
</dbReference>
<keyword evidence="12" id="KW-0472">Membrane</keyword>
<evidence type="ECO:0000256" key="3">
    <source>
        <dbReference type="ARBA" id="ARBA00011035"/>
    </source>
</evidence>
<dbReference type="PANTHER" id="PTHR10806:SF6">
    <property type="entry name" value="SIGNAL PEPTIDASE COMPLEX CATALYTIC SUBUNIT SEC11"/>
    <property type="match status" value="1"/>
</dbReference>
<sequence length="533" mass="58350">MFSTLSNPRQGALQLLNFALVLSTAFMMWKGLSVISDSPSPIVVVLSGSMEPAFQRGDLLILWNRNWLEPETGVGEIVVYNVKGKDIPIVHRVVRKFGTGEHAKLLTKGDNNDADDTELYARGQDYLERKDIIGSVVAYIPFVGYVTIMLSEHPWLKTVMLGIMGLVVKYNEQSQTDIREIVVTGRKKQVLQSIQALSRSRSLSAPASALAERAMIDPLSLCLANMPHISKPVQRYIYPSRLDSSPHSLSFLFIFPSAIPSRLIPSHPTFNSAAISLVSSHIKPSHGPTLHLTSSHLSSLPPLPTPKRPQHRPRYPSPSPSKKHGRLAEEDREVKRKRRKAWRRRESSGPGAGDGAGAGAGDGAGAGAWGQRARGRGRELAEAIANPPTGIRVNLIDDNNVHNWNVVMDGPDGSPYATGKFILLLTLPHEYPFKPPKLSFKTRIYHPNVTFDEHGSMCIGILKAEAWKPSSKILSVLTATQQLLVEPVPDDAVEQGAAQLFKENRAAFDAEAKAACIKRAGMGMDIGPDKYAA</sequence>
<dbReference type="CDD" id="cd06530">
    <property type="entry name" value="S26_SPase_I"/>
    <property type="match status" value="1"/>
</dbReference>
<comment type="subunit">
    <text evidence="14">Component of the signal peptidase complex (SPC) composed of a catalytic subunit SEC11 and three accessory subunits SPC1, SPC2 and SPC3. The complex induces a local thinning of the ER membrane which is used to measure the length of the signal peptide (SP) h-region of protein substrates. This ensures the selectivity of the complex towards h-regions shorter than 18-20 amino acids. SPC associates with the translocon complex.</text>
</comment>
<evidence type="ECO:0000256" key="8">
    <source>
        <dbReference type="ARBA" id="ARBA00022801"/>
    </source>
</evidence>
<accession>K1X9I7</accession>
<dbReference type="InterPro" id="IPR019756">
    <property type="entry name" value="Pept_S26A_signal_pept_1_Ser-AS"/>
</dbReference>
<evidence type="ECO:0000259" key="17">
    <source>
        <dbReference type="PROSITE" id="PS50127"/>
    </source>
</evidence>
<dbReference type="InterPro" id="IPR036286">
    <property type="entry name" value="LexA/Signal_pep-like_sf"/>
</dbReference>
<dbReference type="PROSITE" id="PS50127">
    <property type="entry name" value="UBC_2"/>
    <property type="match status" value="1"/>
</dbReference>
<evidence type="ECO:0000256" key="11">
    <source>
        <dbReference type="ARBA" id="ARBA00022989"/>
    </source>
</evidence>
<evidence type="ECO:0000256" key="6">
    <source>
        <dbReference type="ARBA" id="ARBA00022670"/>
    </source>
</evidence>
<dbReference type="SUPFAM" id="SSF51306">
    <property type="entry name" value="LexA/Signal peptidase"/>
    <property type="match status" value="1"/>
</dbReference>
<keyword evidence="6 15" id="KW-0645">Protease</keyword>
<keyword evidence="10" id="KW-0735">Signal-anchor</keyword>
<reference evidence="18 19" key="1">
    <citation type="journal article" date="2012" name="BMC Genomics">
        <title>Sequencing the genome of Marssonina brunnea reveals fungus-poplar co-evolution.</title>
        <authorList>
            <person name="Zhu S."/>
            <person name="Cao Y.-Z."/>
            <person name="Jiang C."/>
            <person name="Tan B.-Y."/>
            <person name="Wang Z."/>
            <person name="Feng S."/>
            <person name="Zhang L."/>
            <person name="Su X.-H."/>
            <person name="Brejova B."/>
            <person name="Vinar T."/>
            <person name="Xu M."/>
            <person name="Wang M.-X."/>
            <person name="Zhang S.-G."/>
            <person name="Huang M.-R."/>
            <person name="Wu R."/>
            <person name="Zhou Y."/>
        </authorList>
    </citation>
    <scope>NUCLEOTIDE SEQUENCE [LARGE SCALE GENOMIC DNA]</scope>
    <source>
        <strain evidence="18 19">MB_m1</strain>
    </source>
</reference>
<evidence type="ECO:0000256" key="14">
    <source>
        <dbReference type="ARBA" id="ARBA00047037"/>
    </source>
</evidence>
<dbReference type="STRING" id="1072389.K1X9I7"/>
<evidence type="ECO:0000256" key="12">
    <source>
        <dbReference type="ARBA" id="ARBA00023136"/>
    </source>
</evidence>
<feature type="compositionally biased region" description="Gly residues" evidence="16">
    <location>
        <begin position="350"/>
        <end position="368"/>
    </location>
</feature>
<keyword evidence="11" id="KW-1133">Transmembrane helix</keyword>
<keyword evidence="19" id="KW-1185">Reference proteome</keyword>
<dbReference type="SUPFAM" id="SSF54495">
    <property type="entry name" value="UBC-like"/>
    <property type="match status" value="1"/>
</dbReference>
<evidence type="ECO:0000256" key="9">
    <source>
        <dbReference type="ARBA" id="ARBA00022824"/>
    </source>
</evidence>
<evidence type="ECO:0000256" key="5">
    <source>
        <dbReference type="ARBA" id="ARBA00019685"/>
    </source>
</evidence>
<dbReference type="GO" id="GO:0005787">
    <property type="term" value="C:signal peptidase complex"/>
    <property type="evidence" value="ECO:0007669"/>
    <property type="project" value="TreeGrafter"/>
</dbReference>
<dbReference type="InterPro" id="IPR000608">
    <property type="entry name" value="UBC"/>
</dbReference>
<dbReference type="PROSITE" id="PS00501">
    <property type="entry name" value="SPASE_I_1"/>
    <property type="match status" value="1"/>
</dbReference>
<keyword evidence="8 15" id="KW-0378">Hydrolase</keyword>
<dbReference type="eggNOG" id="KOG0417">
    <property type="taxonomic scope" value="Eukaryota"/>
</dbReference>
<evidence type="ECO:0000256" key="4">
    <source>
        <dbReference type="ARBA" id="ARBA00013208"/>
    </source>
</evidence>
<organism evidence="18 19">
    <name type="scientific">Marssonina brunnea f. sp. multigermtubi (strain MB_m1)</name>
    <name type="common">Marssonina leaf spot fungus</name>
    <dbReference type="NCBI Taxonomy" id="1072389"/>
    <lineage>
        <taxon>Eukaryota</taxon>
        <taxon>Fungi</taxon>
        <taxon>Dikarya</taxon>
        <taxon>Ascomycota</taxon>
        <taxon>Pezizomycotina</taxon>
        <taxon>Leotiomycetes</taxon>
        <taxon>Helotiales</taxon>
        <taxon>Drepanopezizaceae</taxon>
        <taxon>Drepanopeziza</taxon>
    </lineage>
</organism>
<evidence type="ECO:0000256" key="10">
    <source>
        <dbReference type="ARBA" id="ARBA00022968"/>
    </source>
</evidence>
<evidence type="ECO:0000313" key="19">
    <source>
        <dbReference type="Proteomes" id="UP000006753"/>
    </source>
</evidence>
<dbReference type="OrthoDB" id="10257561at2759"/>
<dbReference type="AlphaFoldDB" id="K1X9I7"/>
<proteinExistence type="inferred from homology"/>
<feature type="region of interest" description="Disordered" evidence="16">
    <location>
        <begin position="284"/>
        <end position="374"/>
    </location>
</feature>
<comment type="function">
    <text evidence="13">Catalytic component of the signal peptidase complex (SPC) which catalyzes the cleavage of N-terminal signal sequences from nascent proteins as they are translocated into the lumen of the endoplasmic reticulum. Specifically cleaves N-terminal signal peptides that contain a hydrophobic alpha-helix (h-region) shorter than 18-20 amino acids.</text>
</comment>
<dbReference type="Pfam" id="PF00179">
    <property type="entry name" value="UQ_con"/>
    <property type="match status" value="1"/>
</dbReference>
<dbReference type="GO" id="GO:0009003">
    <property type="term" value="F:signal peptidase activity"/>
    <property type="evidence" value="ECO:0007669"/>
    <property type="project" value="UniProtKB-EC"/>
</dbReference>
<dbReference type="PRINTS" id="PR00728">
    <property type="entry name" value="SIGNALPTASE"/>
</dbReference>
<evidence type="ECO:0000256" key="2">
    <source>
        <dbReference type="ARBA" id="ARBA00004648"/>
    </source>
</evidence>
<comment type="subcellular location">
    <subcellularLocation>
        <location evidence="2">Endoplasmic reticulum membrane</location>
        <topology evidence="2">Single-pass type II membrane protein</topology>
    </subcellularLocation>
</comment>
<dbReference type="Gene3D" id="3.10.110.10">
    <property type="entry name" value="Ubiquitin Conjugating Enzyme"/>
    <property type="match status" value="1"/>
</dbReference>
<evidence type="ECO:0000256" key="16">
    <source>
        <dbReference type="SAM" id="MobiDB-lite"/>
    </source>
</evidence>
<dbReference type="NCBIfam" id="TIGR02228">
    <property type="entry name" value="sigpep_I_arch"/>
    <property type="match status" value="1"/>
</dbReference>
<dbReference type="SMART" id="SM00212">
    <property type="entry name" value="UBCc"/>
    <property type="match status" value="1"/>
</dbReference>
<dbReference type="EMBL" id="JH921436">
    <property type="protein sequence ID" value="EKD17408.1"/>
    <property type="molecule type" value="Genomic_DNA"/>
</dbReference>
<dbReference type="eggNOG" id="KOG3342">
    <property type="taxonomic scope" value="Eukaryota"/>
</dbReference>
<dbReference type="InterPro" id="IPR001733">
    <property type="entry name" value="Peptidase_S26B"/>
</dbReference>
<keyword evidence="7" id="KW-0812">Transmembrane</keyword>
<evidence type="ECO:0000256" key="1">
    <source>
        <dbReference type="ARBA" id="ARBA00000677"/>
    </source>
</evidence>
<comment type="similarity">
    <text evidence="3 15">Belongs to the peptidase S26B family.</text>
</comment>
<dbReference type="InterPro" id="IPR016135">
    <property type="entry name" value="UBQ-conjugating_enzyme/RWD"/>
</dbReference>
<evidence type="ECO:0000256" key="7">
    <source>
        <dbReference type="ARBA" id="ARBA00022692"/>
    </source>
</evidence>
<dbReference type="GO" id="GO:0006465">
    <property type="term" value="P:signal peptide processing"/>
    <property type="evidence" value="ECO:0007669"/>
    <property type="project" value="UniProtKB-UniRule"/>
</dbReference>
<evidence type="ECO:0000256" key="13">
    <source>
        <dbReference type="ARBA" id="ARBA00045533"/>
    </source>
</evidence>
<keyword evidence="9 15" id="KW-0256">Endoplasmic reticulum</keyword>
<feature type="domain" description="UBC core" evidence="17">
    <location>
        <begin position="371"/>
        <end position="521"/>
    </location>
</feature>
<dbReference type="PANTHER" id="PTHR10806">
    <property type="entry name" value="SIGNAL PEPTIDASE COMPLEX CATALYTIC SUBUNIT SEC11"/>
    <property type="match status" value="1"/>
</dbReference>
<dbReference type="InterPro" id="IPR019533">
    <property type="entry name" value="Peptidase_S26"/>
</dbReference>
<dbReference type="EC" id="3.4.21.89" evidence="4 15"/>
<evidence type="ECO:0000313" key="18">
    <source>
        <dbReference type="EMBL" id="EKD17408.1"/>
    </source>
</evidence>
<dbReference type="InParanoid" id="K1X9I7"/>
<evidence type="ECO:0000256" key="15">
    <source>
        <dbReference type="RuleBase" id="RU362047"/>
    </source>
</evidence>
<dbReference type="GO" id="GO:0004252">
    <property type="term" value="F:serine-type endopeptidase activity"/>
    <property type="evidence" value="ECO:0007669"/>
    <property type="project" value="InterPro"/>
</dbReference>
<dbReference type="HOGENOM" id="CLU_510970_0_0_1"/>
<comment type="catalytic activity">
    <reaction evidence="1 15">
        <text>Cleavage of hydrophobic, N-terminal signal or leader sequences from secreted and periplasmic proteins.</text>
        <dbReference type="EC" id="3.4.21.89"/>
    </reaction>
</comment>
<name>K1X9I7_MARBU</name>